<dbReference type="AlphaFoldDB" id="A0A1M5RIT0"/>
<gene>
    <name evidence="3" type="ORF">SAMN02745129_1637</name>
</gene>
<keyword evidence="2" id="KW-0732">Signal</keyword>
<evidence type="ECO:0000313" key="3">
    <source>
        <dbReference type="EMBL" id="SHH26066.1"/>
    </source>
</evidence>
<feature type="signal peptide" evidence="2">
    <location>
        <begin position="1"/>
        <end position="44"/>
    </location>
</feature>
<accession>A0A1M5RIT0</accession>
<evidence type="ECO:0008006" key="5">
    <source>
        <dbReference type="Google" id="ProtNLM"/>
    </source>
</evidence>
<dbReference type="EMBL" id="FQXG01000002">
    <property type="protein sequence ID" value="SHH26066.1"/>
    <property type="molecule type" value="Genomic_DNA"/>
</dbReference>
<feature type="region of interest" description="Disordered" evidence="1">
    <location>
        <begin position="47"/>
        <end position="69"/>
    </location>
</feature>
<feature type="region of interest" description="Disordered" evidence="1">
    <location>
        <begin position="88"/>
        <end position="120"/>
    </location>
</feature>
<feature type="compositionally biased region" description="Basic and acidic residues" evidence="1">
    <location>
        <begin position="89"/>
        <end position="120"/>
    </location>
</feature>
<organism evidence="3 4">
    <name type="scientific">Ferrimonas marina</name>
    <dbReference type="NCBI Taxonomy" id="299255"/>
    <lineage>
        <taxon>Bacteria</taxon>
        <taxon>Pseudomonadati</taxon>
        <taxon>Pseudomonadota</taxon>
        <taxon>Gammaproteobacteria</taxon>
        <taxon>Alteromonadales</taxon>
        <taxon>Ferrimonadaceae</taxon>
        <taxon>Ferrimonas</taxon>
    </lineage>
</organism>
<feature type="chain" id="PRO_5012296560" description="Protein refolding chaperone Spy/CpxP family" evidence="2">
    <location>
        <begin position="45"/>
        <end position="165"/>
    </location>
</feature>
<sequence length="165" mass="18377">MCQHVCSNNSVSTRRRTPRIDRGRLMTRLTILLSALLLVTSAHAGHHKNEGVPAGNEAHPAHAGHAQGHHKMLSDYLELDEQQQAAFAAEHERYRTQRQEIKSSGDNPDAKVAEMEAADARHQKEMKAILSDEQYAKYQEFRKAHHGKGKGHGKGHGKKSEGSSY</sequence>
<feature type="region of interest" description="Disordered" evidence="1">
    <location>
        <begin position="141"/>
        <end position="165"/>
    </location>
</feature>
<keyword evidence="4" id="KW-1185">Reference proteome</keyword>
<proteinExistence type="predicted"/>
<evidence type="ECO:0000256" key="1">
    <source>
        <dbReference type="SAM" id="MobiDB-lite"/>
    </source>
</evidence>
<evidence type="ECO:0000313" key="4">
    <source>
        <dbReference type="Proteomes" id="UP000184268"/>
    </source>
</evidence>
<name>A0A1M5RIT0_9GAMM</name>
<dbReference type="Proteomes" id="UP000184268">
    <property type="component" value="Unassembled WGS sequence"/>
</dbReference>
<dbReference type="STRING" id="299255.SAMN02745129_1637"/>
<feature type="compositionally biased region" description="Basic residues" evidence="1">
    <location>
        <begin position="143"/>
        <end position="157"/>
    </location>
</feature>
<protein>
    <recommendedName>
        <fullName evidence="5">Protein refolding chaperone Spy/CpxP family</fullName>
    </recommendedName>
</protein>
<reference evidence="3 4" key="1">
    <citation type="submission" date="2016-11" db="EMBL/GenBank/DDBJ databases">
        <authorList>
            <person name="Jaros S."/>
            <person name="Januszkiewicz K."/>
            <person name="Wedrychowicz H."/>
        </authorList>
    </citation>
    <scope>NUCLEOTIDE SEQUENCE [LARGE SCALE GENOMIC DNA]</scope>
    <source>
        <strain evidence="3 4">DSM 16917</strain>
    </source>
</reference>
<evidence type="ECO:0000256" key="2">
    <source>
        <dbReference type="SAM" id="SignalP"/>
    </source>
</evidence>